<comment type="caution">
    <text evidence="1">The sequence shown here is derived from an EMBL/GenBank/DDBJ whole genome shotgun (WGS) entry which is preliminary data.</text>
</comment>
<dbReference type="Proteomes" id="UP000284379">
    <property type="component" value="Unassembled WGS sequence"/>
</dbReference>
<evidence type="ECO:0000313" key="1">
    <source>
        <dbReference type="EMBL" id="RHB32351.1"/>
    </source>
</evidence>
<dbReference type="EMBL" id="QSGO01000019">
    <property type="protein sequence ID" value="RHB32351.1"/>
    <property type="molecule type" value="Genomic_DNA"/>
</dbReference>
<reference evidence="1 2" key="1">
    <citation type="submission" date="2018-08" db="EMBL/GenBank/DDBJ databases">
        <title>A genome reference for cultivated species of the human gut microbiota.</title>
        <authorList>
            <person name="Zou Y."/>
            <person name="Xue W."/>
            <person name="Luo G."/>
        </authorList>
    </citation>
    <scope>NUCLEOTIDE SEQUENCE [LARGE SCALE GENOMIC DNA]</scope>
    <source>
        <strain evidence="1 2">AM40-30BH</strain>
    </source>
</reference>
<name>A0A413VFH2_9BACE</name>
<accession>A0A413VFH2</accession>
<evidence type="ECO:0000313" key="2">
    <source>
        <dbReference type="Proteomes" id="UP000284379"/>
    </source>
</evidence>
<dbReference type="AlphaFoldDB" id="A0A413VFH2"/>
<gene>
    <name evidence="1" type="ORF">DW888_17180</name>
</gene>
<sequence length="67" mass="7727">MDMENLTQKKSQSASPPCSMNLSFGDFVQKSLKQGINKYFARISLVLITRTFRVLLQPEEKLHKEPQ</sequence>
<proteinExistence type="predicted"/>
<organism evidence="1 2">
    <name type="scientific">Bacteroides nordii</name>
    <dbReference type="NCBI Taxonomy" id="291645"/>
    <lineage>
        <taxon>Bacteria</taxon>
        <taxon>Pseudomonadati</taxon>
        <taxon>Bacteroidota</taxon>
        <taxon>Bacteroidia</taxon>
        <taxon>Bacteroidales</taxon>
        <taxon>Bacteroidaceae</taxon>
        <taxon>Bacteroides</taxon>
    </lineage>
</organism>
<protein>
    <submittedName>
        <fullName evidence="1">Uncharacterized protein</fullName>
    </submittedName>
</protein>
<dbReference type="RefSeq" id="WP_122202073.1">
    <property type="nucleotide sequence ID" value="NZ_JBGKQY010000030.1"/>
</dbReference>